<keyword evidence="9" id="KW-0645">Protease</keyword>
<dbReference type="GO" id="GO:0006508">
    <property type="term" value="P:proteolysis"/>
    <property type="evidence" value="ECO:0007669"/>
    <property type="project" value="UniProtKB-KW"/>
</dbReference>
<name>A0A1J0CQB8_9VIRU</name>
<dbReference type="Pfam" id="PF00680">
    <property type="entry name" value="RdRP_1"/>
    <property type="match status" value="1"/>
</dbReference>
<keyword evidence="15" id="KW-0788">Thiol protease</keyword>
<evidence type="ECO:0000256" key="13">
    <source>
        <dbReference type="ARBA" id="ARBA00022801"/>
    </source>
</evidence>
<keyword evidence="6" id="KW-0191">Covalent protein-RNA linkage</keyword>
<keyword evidence="19" id="KW-0693">Viral RNA replication</keyword>
<evidence type="ECO:0000259" key="22">
    <source>
        <dbReference type="PROSITE" id="PS50507"/>
    </source>
</evidence>
<evidence type="ECO:0000256" key="20">
    <source>
        <dbReference type="ARBA" id="ARBA00023136"/>
    </source>
</evidence>
<evidence type="ECO:0000313" key="24">
    <source>
        <dbReference type="EMBL" id="APB88805.1"/>
    </source>
</evidence>
<protein>
    <recommendedName>
        <fullName evidence="4">Genome polyprotein</fullName>
    </recommendedName>
</protein>
<organism evidence="24 25">
    <name type="scientific">Varroa destructor virus 2</name>
    <dbReference type="NCBI Taxonomy" id="2056384"/>
    <lineage>
        <taxon>Viruses</taxon>
        <taxon>Riboviria</taxon>
        <taxon>Orthornavirae</taxon>
        <taxon>Pisuviricota</taxon>
        <taxon>Pisoniviricetes</taxon>
        <taxon>Picornavirales</taxon>
        <taxon>Iflaviridae</taxon>
        <taxon>Iflavirus</taxon>
        <taxon>Iflavirus vadestruente</taxon>
    </lineage>
</organism>
<dbReference type="InterPro" id="IPR000605">
    <property type="entry name" value="Helicase_SF3_ssDNA/RNA_vir"/>
</dbReference>
<dbReference type="Gene3D" id="2.40.10.10">
    <property type="entry name" value="Trypsin-like serine proteases"/>
    <property type="match status" value="1"/>
</dbReference>
<accession>A0A1J0CQB8</accession>
<evidence type="ECO:0000256" key="8">
    <source>
        <dbReference type="ARBA" id="ARBA00022561"/>
    </source>
</evidence>
<dbReference type="GO" id="GO:0003723">
    <property type="term" value="F:RNA binding"/>
    <property type="evidence" value="ECO:0007669"/>
    <property type="project" value="InterPro"/>
</dbReference>
<evidence type="ECO:0000256" key="21">
    <source>
        <dbReference type="ARBA" id="ARBA00023200"/>
    </source>
</evidence>
<dbReference type="InterPro" id="IPR043504">
    <property type="entry name" value="Peptidase_S1_PA_chymotrypsin"/>
</dbReference>
<dbReference type="GO" id="GO:0003968">
    <property type="term" value="F:RNA-directed RNA polymerase activity"/>
    <property type="evidence" value="ECO:0007669"/>
    <property type="project" value="UniProtKB-KW"/>
</dbReference>
<evidence type="ECO:0000256" key="18">
    <source>
        <dbReference type="ARBA" id="ARBA00022870"/>
    </source>
</evidence>
<evidence type="ECO:0000256" key="11">
    <source>
        <dbReference type="ARBA" id="ARBA00022695"/>
    </source>
</evidence>
<keyword evidence="12" id="KW-0547">Nucleotide-binding</keyword>
<dbReference type="CDD" id="cd00205">
    <property type="entry name" value="rhv_like"/>
    <property type="match status" value="1"/>
</dbReference>
<dbReference type="SUPFAM" id="SSF56672">
    <property type="entry name" value="DNA/RNA polymerases"/>
    <property type="match status" value="1"/>
</dbReference>
<dbReference type="RefSeq" id="YP_009552119.1">
    <property type="nucleotide sequence ID" value="NC_040601.1"/>
</dbReference>
<feature type="domain" description="SF3 helicase" evidence="23">
    <location>
        <begin position="1157"/>
        <end position="1333"/>
    </location>
</feature>
<keyword evidence="17" id="KW-0946">Virion</keyword>
<evidence type="ECO:0000256" key="4">
    <source>
        <dbReference type="ARBA" id="ARBA00020107"/>
    </source>
</evidence>
<evidence type="ECO:0000256" key="14">
    <source>
        <dbReference type="ARBA" id="ARBA00022806"/>
    </source>
</evidence>
<evidence type="ECO:0000256" key="1">
    <source>
        <dbReference type="ARBA" id="ARBA00004192"/>
    </source>
</evidence>
<evidence type="ECO:0000256" key="6">
    <source>
        <dbReference type="ARBA" id="ARBA00022520"/>
    </source>
</evidence>
<dbReference type="GO" id="GO:0003724">
    <property type="term" value="F:RNA helicase activity"/>
    <property type="evidence" value="ECO:0007669"/>
    <property type="project" value="InterPro"/>
</dbReference>
<reference evidence="24 25" key="1">
    <citation type="journal article" date="2016" name="Sci. Rep.">
        <title>Two novel viruses associated with the Apis mellifera pathogenic mite Varroa destructor.</title>
        <authorList>
            <person name="Levin S."/>
            <person name="Sela N."/>
            <person name="Chejanovsky N."/>
        </authorList>
    </citation>
    <scope>NUCLEOTIDE SEQUENCE [LARGE SCALE GENOMIC DNA]</scope>
    <source>
        <strain evidence="24 25">IL</strain>
    </source>
</reference>
<evidence type="ECO:0000256" key="12">
    <source>
        <dbReference type="ARBA" id="ARBA00022741"/>
    </source>
</evidence>
<keyword evidence="18" id="KW-1043">Host membrane</keyword>
<dbReference type="InterPro" id="IPR014759">
    <property type="entry name" value="Helicase_SF3_ssRNA_vir"/>
</dbReference>
<dbReference type="GO" id="GO:0005198">
    <property type="term" value="F:structural molecule activity"/>
    <property type="evidence" value="ECO:0007669"/>
    <property type="project" value="InterPro"/>
</dbReference>
<dbReference type="InterPro" id="IPR000199">
    <property type="entry name" value="Peptidase_C3A/C3B_picornavir"/>
</dbReference>
<dbReference type="InterPro" id="IPR001205">
    <property type="entry name" value="RNA-dir_pol_C"/>
</dbReference>
<keyword evidence="8" id="KW-0167">Capsid protein</keyword>
<dbReference type="GO" id="GO:0039694">
    <property type="term" value="P:viral RNA genome replication"/>
    <property type="evidence" value="ECO:0007669"/>
    <property type="project" value="InterPro"/>
</dbReference>
<dbReference type="Proteomes" id="UP000289430">
    <property type="component" value="Segment"/>
</dbReference>
<evidence type="ECO:0000256" key="2">
    <source>
        <dbReference type="ARBA" id="ARBA00004328"/>
    </source>
</evidence>
<keyword evidence="20" id="KW-0472">Membrane</keyword>
<evidence type="ECO:0000313" key="25">
    <source>
        <dbReference type="Proteomes" id="UP000289430"/>
    </source>
</evidence>
<evidence type="ECO:0000256" key="3">
    <source>
        <dbReference type="ARBA" id="ARBA00004551"/>
    </source>
</evidence>
<dbReference type="InterPro" id="IPR001676">
    <property type="entry name" value="Picornavirus_capsid"/>
</dbReference>
<dbReference type="SUPFAM" id="SSF50494">
    <property type="entry name" value="Trypsin-like serine proteases"/>
    <property type="match status" value="1"/>
</dbReference>
<keyword evidence="5" id="KW-0696">RNA-directed RNA polymerase</keyword>
<dbReference type="InterPro" id="IPR029053">
    <property type="entry name" value="Viral_coat"/>
</dbReference>
<dbReference type="InterPro" id="IPR033703">
    <property type="entry name" value="Rhv-like"/>
</dbReference>
<evidence type="ECO:0000256" key="19">
    <source>
        <dbReference type="ARBA" id="ARBA00022953"/>
    </source>
</evidence>
<keyword evidence="16" id="KW-0067">ATP-binding</keyword>
<keyword evidence="13" id="KW-0378">Hydrolase</keyword>
<dbReference type="PROSITE" id="PS50507">
    <property type="entry name" value="RDRP_SSRNA_POS"/>
    <property type="match status" value="1"/>
</dbReference>
<dbReference type="InterPro" id="IPR043128">
    <property type="entry name" value="Rev_trsase/Diguanyl_cyclase"/>
</dbReference>
<proteinExistence type="predicted"/>
<evidence type="ECO:0000256" key="16">
    <source>
        <dbReference type="ARBA" id="ARBA00022840"/>
    </source>
</evidence>
<evidence type="ECO:0000256" key="15">
    <source>
        <dbReference type="ARBA" id="ARBA00022807"/>
    </source>
</evidence>
<dbReference type="CDD" id="cd23169">
    <property type="entry name" value="ps-ssRNAv-Picornavirales"/>
    <property type="match status" value="1"/>
</dbReference>
<dbReference type="EMBL" id="KX578271">
    <property type="protein sequence ID" value="APB88805.1"/>
    <property type="molecule type" value="Genomic_RNA"/>
</dbReference>
<evidence type="ECO:0000256" key="5">
    <source>
        <dbReference type="ARBA" id="ARBA00022484"/>
    </source>
</evidence>
<dbReference type="InterPro" id="IPR009003">
    <property type="entry name" value="Peptidase_S1_PA"/>
</dbReference>
<sequence>MIGSLQTSWYYGLEWDAHRALKDNVYTNSQTMHCLVDAMNSNVGVLRIPFRCPKSFLDLQRVHIGGNTTIPGLYLGTLDVRVLNQLAVANSNTANVANWTMSIKFVNNRFMGPVHRKLLIPQMMGAWMAYQMFKELRGDANRDQPINPSTPSHIKPVPTDDWASGNGQSSTTFPLRLNPSGLLVYNGYDRASDIDEMKVDFVKSVFGLLHVAKRSAQDTVQTCIYSMPVDPILPPDMYYNHDYLGENVYALPPVGVLASMFSLWRGELEVRLDVIAATDVRGRLMLAYVPSENEVEYAVAMGSSTVYYDIDENRSFTWTIPYMSDRPWRMRRYQPDSPGFVKDHGKFYIFITNRLIINNTVPDFAYINIYIRGAPSFEVAVPCQPLIGLAWEPKIRTGTHQLEIGFLSGYWPVYVGGWRYNGSRVVMRYGETTDHIAQLDYGVMSKFLTAKVKRNVPGYFKIKSLDPSVQTPGTNYAAFRGLQGDYLAKGLFPVITKSGYCYTIPVVTDSDAVNYYRHLKETLWDFPPQQVQYVFVENSEYWCAKGNQNLVLEWTDVVSRAEMDERMNVINGVNENYTAVRRTGHGLQLFGESFGDLKDVLRRTTMYMACSQDFSSRSNLVDIKLPVIPQGLVFDQGSDENPNYSWNWIRQGNNQIINSGYRFFTGRMHFKIRVFSEKDRVAFFAQHRPHLNYIVDRPTATSRNNGDSYVTLEEMWQHGYATMVQDSANNRFLEIEVPFYQMGTCGIGQRIDMESIESYDPDLIHYCSLGELVLGSLGGNSAAPRTYQVWSHVSDDFRLSTFQGFPQMIFLSYQDPVAVPDEIKLFKSPKIYYKKVKGQRSQKPSAPDCVELSEFKPQMEVPEMYVPVVSDIFHSVRNVSKTSATVRNVVNKIDNILPTGESSLASVVDSVLGKFKDSVDYNSVRMTLSNIMSNIVHCLINPDPKTIAWALMSIIYNIFHIKGVIVSRVIDIVRGLIAHLVNVRECMKPQMDGVYADVYEPLQGADEGFVRKNITALLSLIMGAVFTYLGSRKPVNYNDSFASRLYEILIGFSRNTTQLVRFFQNTIELFIEIFDWCVGKICPKWDAVRFLASNDRDLYKWAKSVQYLTDGRNRNLVLTNPKLVAELYASANEACFIRQRMLALDKSLSNAQTITINKLINDILTFRDQASGMHVAPPVKFEPFVLQLGGPPNIGKSHLLQELTVDLLEHVGYSTWGEPIYIRSPGNDYWNGLTNQPIVIYDDFLAVTADPVGTQQISELFQLKTRCVFNPPMAAVEDKTIRYNPIVVGIASNCHFWNLCGVSNPEAVYRRRDVLIDVALKGYKQISEVPPEVLKEYGHLKFRFYYNPAQSLSPTTEWQDYADFKLELCRRFKNYYEKESKKFRDLSEKLYRLAPKAGEEEFKFANHEVGEALDKFFERHNVLASHDDIVISEVMNMISERARNRRPQIYSKMGELLKKGENSRKMTVSQALLEAYCLTNSPPLNPDCVRDKIYKNLRDRSLIPTTEKIKLAMVKAKLEAQMETEEPSMSEYMSVHEYMCQEWLMASMLHWESERKEWVIRLHAELAGDDERLEAVAKWQKKHKIVYEIENATIKIDNNPCGNGVCPWSESNIKAKFLADFIQLGCGVYLGESRGVDIIEAGLVPEDTAVECVPALEEMTDETWLIKVRNLIWKAPWKLVYTVLTGVIAALGLIAGVASLWHMFKATPQENIEGVKLAPESPYSYDPRRGHKSKVTMKMGRKYNVMPKSGKFRGQALLTHTIGESCNSIIKRNTFFIRATYELNGVRSVPINARCLGVTGRYAIFPLHYNDAWERLNELDGVKFEYYDVTTPIPIEFAYDEIDILASDDSAALAFIRMPKRFRVFRDIRNHFIPNDKICVGKTKACLFELKIDLNKNLTTIDRHNFEAERSESCKIPASEHFNEFTVSSAYRYAYGGAGVCGSVLFDWMGNIIGMHVAGLGDGSVGMSEWLTETDMNDLTNLMSELEDPVGEVEFNPEILPEKPDELVMNPTCQVLDIGMIHPSFRNFVDKDFKLIRSPVHKLAEIEHFPDLVEPAILDQRDNRYQYSSSPLFAGLKHHGCPMRPLPLEMIEEAVGHYTHKVLTLCRPVRPEPAILSVEEACMGVEGVRLIAPLDWGSSAGWPWRISRDVINPATKSSWVKLTNENTKFIGLHPDLEEVMNIKHEQRVAGIVPLTVFADILKDELVPHAKAMREGATRIVSMSPIDFTIQQRQYTMDFVASFMENRLDLEHAIGINPDSREWTDLYVKLAKGGKTKFIAGDYSKFGDKLPTEIGVRMFGVIGAWYARYAPPEQVCIIQRVLSIMALEVFNAKHIADRWVYQCVNGLPSGNTMTVVLNSMVNSIFIRIAWMAIMSNTEFSGLDNFEKYTSLYSYGDDVIIGLDDCVCDLFNTLTIRDFFARYDLKFTDADKEGIPVKYRTLDDMTFLKRNWLRTHDRKLISSRVYFLAPLAEDSMFGILHWIKKGHEPIEFAKEMSEESARMAFTHGEEYYNKHCDKIRRIWQKMGHYICLPNWHDLAYRTYLSDQPLLRLTRKLEGLPEAYGGPAGHAG</sequence>
<dbReference type="InterPro" id="IPR043502">
    <property type="entry name" value="DNA/RNA_pol_sf"/>
</dbReference>
<dbReference type="PROSITE" id="PS51218">
    <property type="entry name" value="SF3_HELICASE_2"/>
    <property type="match status" value="1"/>
</dbReference>
<dbReference type="Gene3D" id="3.30.70.270">
    <property type="match status" value="1"/>
</dbReference>
<keyword evidence="21" id="KW-1035">Host cytoplasm</keyword>
<keyword evidence="10" id="KW-0808">Transferase</keyword>
<dbReference type="SUPFAM" id="SSF88633">
    <property type="entry name" value="Positive stranded ssRNA viruses"/>
    <property type="match status" value="2"/>
</dbReference>
<keyword evidence="14" id="KW-0347">Helicase</keyword>
<comment type="subcellular location">
    <subcellularLocation>
        <location evidence="1">Host cytoplasm</location>
    </subcellularLocation>
    <subcellularLocation>
        <location evidence="3">Host membrane</location>
    </subcellularLocation>
    <subcellularLocation>
        <location evidence="2">Virion</location>
    </subcellularLocation>
</comment>
<dbReference type="Pfam" id="PF00910">
    <property type="entry name" value="RNA_helicase"/>
    <property type="match status" value="1"/>
</dbReference>
<keyword evidence="25" id="KW-1185">Reference proteome</keyword>
<keyword evidence="11" id="KW-0548">Nucleotidyltransferase</keyword>
<dbReference type="Pfam" id="PF00548">
    <property type="entry name" value="Peptidase_C3"/>
    <property type="match status" value="1"/>
</dbReference>
<dbReference type="KEGG" id="vg:41701569"/>
<evidence type="ECO:0000259" key="23">
    <source>
        <dbReference type="PROSITE" id="PS51218"/>
    </source>
</evidence>
<dbReference type="Gene3D" id="2.60.120.20">
    <property type="match status" value="3"/>
</dbReference>
<feature type="domain" description="RdRp catalytic" evidence="22">
    <location>
        <begin position="2275"/>
        <end position="2409"/>
    </location>
</feature>
<evidence type="ECO:0000256" key="7">
    <source>
        <dbReference type="ARBA" id="ARBA00022553"/>
    </source>
</evidence>
<evidence type="ECO:0000256" key="9">
    <source>
        <dbReference type="ARBA" id="ARBA00022670"/>
    </source>
</evidence>
<dbReference type="GO" id="GO:0005524">
    <property type="term" value="F:ATP binding"/>
    <property type="evidence" value="ECO:0007669"/>
    <property type="project" value="UniProtKB-KW"/>
</dbReference>
<dbReference type="GO" id="GO:0019028">
    <property type="term" value="C:viral capsid"/>
    <property type="evidence" value="ECO:0007669"/>
    <property type="project" value="UniProtKB-KW"/>
</dbReference>
<evidence type="ECO:0000256" key="10">
    <source>
        <dbReference type="ARBA" id="ARBA00022679"/>
    </source>
</evidence>
<evidence type="ECO:0000256" key="17">
    <source>
        <dbReference type="ARBA" id="ARBA00022844"/>
    </source>
</evidence>
<dbReference type="Pfam" id="PF00073">
    <property type="entry name" value="Rhv"/>
    <property type="match status" value="1"/>
</dbReference>
<dbReference type="GO" id="GO:0033644">
    <property type="term" value="C:host cell membrane"/>
    <property type="evidence" value="ECO:0007669"/>
    <property type="project" value="UniProtKB-SubCell"/>
</dbReference>
<dbReference type="GO" id="GO:0006351">
    <property type="term" value="P:DNA-templated transcription"/>
    <property type="evidence" value="ECO:0007669"/>
    <property type="project" value="InterPro"/>
</dbReference>
<keyword evidence="7" id="KW-0597">Phosphoprotein</keyword>
<dbReference type="InterPro" id="IPR007094">
    <property type="entry name" value="RNA-dir_pol_PSvirus"/>
</dbReference>
<dbReference type="GO" id="GO:0004197">
    <property type="term" value="F:cysteine-type endopeptidase activity"/>
    <property type="evidence" value="ECO:0007669"/>
    <property type="project" value="InterPro"/>
</dbReference>
<dbReference type="GeneID" id="41701569"/>